<protein>
    <recommendedName>
        <fullName evidence="5">Apple domain-containing protein</fullName>
    </recommendedName>
</protein>
<dbReference type="RefSeq" id="XP_033464953.1">
    <property type="nucleotide sequence ID" value="XM_033602823.1"/>
</dbReference>
<proteinExistence type="predicted"/>
<reference evidence="4" key="2">
    <citation type="submission" date="2020-04" db="EMBL/GenBank/DDBJ databases">
        <authorList>
            <consortium name="NCBI Genome Project"/>
        </authorList>
    </citation>
    <scope>NUCLEOTIDE SEQUENCE</scope>
    <source>
        <strain evidence="4">CBS 342.82</strain>
    </source>
</reference>
<evidence type="ECO:0000256" key="1">
    <source>
        <dbReference type="SAM" id="MobiDB-lite"/>
    </source>
</evidence>
<dbReference type="GeneID" id="54360623"/>
<accession>A0A6J3MLQ2</accession>
<evidence type="ECO:0000313" key="3">
    <source>
        <dbReference type="Proteomes" id="UP000504637"/>
    </source>
</evidence>
<name>A0A6J3MLQ2_9PEZI</name>
<feature type="region of interest" description="Disordered" evidence="1">
    <location>
        <begin position="110"/>
        <end position="129"/>
    </location>
</feature>
<organism evidence="4">
    <name type="scientific">Dissoconium aciculare CBS 342.82</name>
    <dbReference type="NCBI Taxonomy" id="1314786"/>
    <lineage>
        <taxon>Eukaryota</taxon>
        <taxon>Fungi</taxon>
        <taxon>Dikarya</taxon>
        <taxon>Ascomycota</taxon>
        <taxon>Pezizomycotina</taxon>
        <taxon>Dothideomycetes</taxon>
        <taxon>Dothideomycetidae</taxon>
        <taxon>Mycosphaerellales</taxon>
        <taxon>Dissoconiaceae</taxon>
        <taxon>Dissoconium</taxon>
    </lineage>
</organism>
<dbReference type="OrthoDB" id="5358884at2759"/>
<dbReference type="Proteomes" id="UP000504637">
    <property type="component" value="Unplaced"/>
</dbReference>
<feature type="transmembrane region" description="Helical" evidence="2">
    <location>
        <begin position="83"/>
        <end position="104"/>
    </location>
</feature>
<reference evidence="4" key="1">
    <citation type="submission" date="2020-01" db="EMBL/GenBank/DDBJ databases">
        <authorList>
            <consortium name="DOE Joint Genome Institute"/>
            <person name="Haridas S."/>
            <person name="Albert R."/>
            <person name="Binder M."/>
            <person name="Bloem J."/>
            <person name="Labutti K."/>
            <person name="Salamov A."/>
            <person name="Andreopoulos B."/>
            <person name="Baker S.E."/>
            <person name="Barry K."/>
            <person name="Bills G."/>
            <person name="Bluhm B.H."/>
            <person name="Cannon C."/>
            <person name="Castanera R."/>
            <person name="Culley D.E."/>
            <person name="Daum C."/>
            <person name="Ezra D."/>
            <person name="Gonzalez J.B."/>
            <person name="Henrissat B."/>
            <person name="Kuo A."/>
            <person name="Liang C."/>
            <person name="Lipzen A."/>
            <person name="Lutzoni F."/>
            <person name="Magnuson J."/>
            <person name="Mondo S."/>
            <person name="Nolan M."/>
            <person name="Ohm R."/>
            <person name="Pangilinan J."/>
            <person name="Park H.-J."/>
            <person name="Ramirez L."/>
            <person name="Alfaro M."/>
            <person name="Sun H."/>
            <person name="Tritt A."/>
            <person name="Yoshinaga Y."/>
            <person name="Zwiers L.-H."/>
            <person name="Turgeon B.G."/>
            <person name="Goodwin S.B."/>
            <person name="Spatafora J.W."/>
            <person name="Crous P.W."/>
            <person name="Grigoriev I.V."/>
        </authorList>
    </citation>
    <scope>NUCLEOTIDE SEQUENCE</scope>
    <source>
        <strain evidence="4">CBS 342.82</strain>
    </source>
</reference>
<keyword evidence="2" id="KW-1133">Transmembrane helix</keyword>
<keyword evidence="2" id="KW-0472">Membrane</keyword>
<dbReference type="AlphaFoldDB" id="A0A6J3MLQ2"/>
<feature type="compositionally biased region" description="Low complexity" evidence="1">
    <location>
        <begin position="115"/>
        <end position="129"/>
    </location>
</feature>
<evidence type="ECO:0000313" key="4">
    <source>
        <dbReference type="RefSeq" id="XP_033464953.1"/>
    </source>
</evidence>
<keyword evidence="2" id="KW-0812">Transmembrane</keyword>
<reference evidence="4" key="3">
    <citation type="submission" date="2025-08" db="UniProtKB">
        <authorList>
            <consortium name="RefSeq"/>
        </authorList>
    </citation>
    <scope>IDENTIFICATION</scope>
    <source>
        <strain evidence="4">CBS 342.82</strain>
    </source>
</reference>
<evidence type="ECO:0000256" key="2">
    <source>
        <dbReference type="SAM" id="Phobius"/>
    </source>
</evidence>
<evidence type="ECO:0008006" key="5">
    <source>
        <dbReference type="Google" id="ProtNLM"/>
    </source>
</evidence>
<sequence>MPSEQPAPREPILQRLSALYQYHNAPEVAPAHGLEYDDNHYPHSDKYPVLREMSIVSKQGRYAFEGQPSKPPRIIFGMKIRTFLIVAGIMLVVIVGAAVGGGVGGQHIQNGESNPGAAPTPTSSSHPTATTAAASIYSAPVPTYTPLSDCPASNNTRYVSALAADVKQPQSGFDFTRYCSKVSPLTTTYGSSNITQAFVYSFADCIEVCAGYNSLHSDTPCTVAVYQPAASRPVNCWVGNAGSNITVSTLASSDNVDIAVLSQKR</sequence>
<gene>
    <name evidence="4" type="ORF">K489DRAFT_367005</name>
</gene>
<keyword evidence="3" id="KW-1185">Reference proteome</keyword>